<dbReference type="GO" id="GO:0016787">
    <property type="term" value="F:hydrolase activity"/>
    <property type="evidence" value="ECO:0007669"/>
    <property type="project" value="UniProtKB-KW"/>
</dbReference>
<keyword evidence="1" id="KW-0378">Hydrolase</keyword>
<keyword evidence="2" id="KW-1185">Reference proteome</keyword>
<evidence type="ECO:0000313" key="1">
    <source>
        <dbReference type="EMBL" id="GIX65200.1"/>
    </source>
</evidence>
<reference evidence="1 2" key="1">
    <citation type="submission" date="2021-06" db="EMBL/GenBank/DDBJ databases">
        <title>Genome sequence of Babesia caballi.</title>
        <authorList>
            <person name="Yamagishi J."/>
            <person name="Kidaka T."/>
            <person name="Ochi A."/>
        </authorList>
    </citation>
    <scope>NUCLEOTIDE SEQUENCE [LARGE SCALE GENOMIC DNA]</scope>
    <source>
        <strain evidence="1">USDA-D6B2</strain>
    </source>
</reference>
<organism evidence="1 2">
    <name type="scientific">Babesia caballi</name>
    <dbReference type="NCBI Taxonomy" id="5871"/>
    <lineage>
        <taxon>Eukaryota</taxon>
        <taxon>Sar</taxon>
        <taxon>Alveolata</taxon>
        <taxon>Apicomplexa</taxon>
        <taxon>Aconoidasida</taxon>
        <taxon>Piroplasmida</taxon>
        <taxon>Babesiidae</taxon>
        <taxon>Babesia</taxon>
    </lineage>
</organism>
<evidence type="ECO:0000313" key="2">
    <source>
        <dbReference type="Proteomes" id="UP001497744"/>
    </source>
</evidence>
<name>A0AAV4LZ35_BABCB</name>
<gene>
    <name evidence="1" type="ORF">BcabD6B2_46350</name>
</gene>
<dbReference type="EMBL" id="BPLF01000004">
    <property type="protein sequence ID" value="GIX65200.1"/>
    <property type="molecule type" value="Genomic_DNA"/>
</dbReference>
<proteinExistence type="predicted"/>
<dbReference type="GeneID" id="94196681"/>
<accession>A0AAV4LZ35</accession>
<protein>
    <submittedName>
        <fullName evidence="1">FAA hydrolase family protein</fullName>
    </submittedName>
</protein>
<dbReference type="AlphaFoldDB" id="A0AAV4LZ35"/>
<dbReference type="RefSeq" id="XP_067717269.1">
    <property type="nucleotide sequence ID" value="XM_067861168.1"/>
</dbReference>
<dbReference type="Proteomes" id="UP001497744">
    <property type="component" value="Unassembled WGS sequence"/>
</dbReference>
<sequence length="198" mass="20704">MVCDDDVAVARRQVHVDGLVALAEVGQQDDAHAALGSQVDGLRDVAAGGGGLQARAGARVAGVDDAADEAVSQDGAEGVRDVLDLEALEPQPVDADGRRVAVGAAGLDEVVLDAGDVLVVEAHPTQVALGHHHHGPPAVPLQLRVPAPQREDAVEAHVVVGVGVRYEHKPGRGRGRGGVTHRMEQMVWTKESKERERQ</sequence>
<comment type="caution">
    <text evidence="1">The sequence shown here is derived from an EMBL/GenBank/DDBJ whole genome shotgun (WGS) entry which is preliminary data.</text>
</comment>